<proteinExistence type="inferred from homology"/>
<evidence type="ECO:0000259" key="11">
    <source>
        <dbReference type="Pfam" id="PF01529"/>
    </source>
</evidence>
<feature type="domain" description="Palmitoyltransferase DHHC" evidence="11">
    <location>
        <begin position="30"/>
        <end position="105"/>
    </location>
</feature>
<organism evidence="12 13">
    <name type="scientific">Penicilliopsis zonata CBS 506.65</name>
    <dbReference type="NCBI Taxonomy" id="1073090"/>
    <lineage>
        <taxon>Eukaryota</taxon>
        <taxon>Fungi</taxon>
        <taxon>Dikarya</taxon>
        <taxon>Ascomycota</taxon>
        <taxon>Pezizomycotina</taxon>
        <taxon>Eurotiomycetes</taxon>
        <taxon>Eurotiomycetidae</taxon>
        <taxon>Eurotiales</taxon>
        <taxon>Aspergillaceae</taxon>
        <taxon>Penicilliopsis</taxon>
    </lineage>
</organism>
<keyword evidence="13" id="KW-1185">Reference proteome</keyword>
<dbReference type="RefSeq" id="XP_022584973.1">
    <property type="nucleotide sequence ID" value="XM_022725307.1"/>
</dbReference>
<name>A0A1L9STR1_9EURO</name>
<sequence length="256" mass="28044">MTEDPGYIPKLGSRNQQRTVISQLFDLWKFDEENFCIYCMVRKPLRSKHCRRCNRCVAKHDHHCPWIENCVGANNLRHFVLYVVSLELGIILFVQLSIYYTFTLVLDFWVMLQLVWVTMLCAVQLVQVSRNQTTYENMKGHHVEKTYPSTQAFAAALAAGASSLDAAGLSSAGRGPSPAATATAAAAGGGSGAAGTSSGGAHRHGGSRRNCFQQWTVLLGINTFFATARGGFGEGPRVARPRNPFSRGIVTNCQIT</sequence>
<protein>
    <recommendedName>
        <fullName evidence="10">Palmitoyltransferase</fullName>
        <ecNumber evidence="10">2.3.1.225</ecNumber>
    </recommendedName>
</protein>
<comment type="similarity">
    <text evidence="10">Belongs to the DHHC palmitoyltransferase family.</text>
</comment>
<keyword evidence="6" id="KW-0564">Palmitate</keyword>
<dbReference type="EC" id="2.3.1.225" evidence="10"/>
<dbReference type="OrthoDB" id="6781668at2759"/>
<dbReference type="Pfam" id="PF01529">
    <property type="entry name" value="DHHC"/>
    <property type="match status" value="1"/>
</dbReference>
<keyword evidence="2 10" id="KW-0808">Transferase</keyword>
<dbReference type="GO" id="GO:0005783">
    <property type="term" value="C:endoplasmic reticulum"/>
    <property type="evidence" value="ECO:0007669"/>
    <property type="project" value="TreeGrafter"/>
</dbReference>
<dbReference type="InterPro" id="IPR001594">
    <property type="entry name" value="Palmitoyltrfase_DHHC"/>
</dbReference>
<accession>A0A1L9STR1</accession>
<evidence type="ECO:0000256" key="3">
    <source>
        <dbReference type="ARBA" id="ARBA00022692"/>
    </source>
</evidence>
<dbReference type="EMBL" id="KV878336">
    <property type="protein sequence ID" value="OJJ50463.1"/>
    <property type="molecule type" value="Genomic_DNA"/>
</dbReference>
<evidence type="ECO:0000313" key="12">
    <source>
        <dbReference type="EMBL" id="OJJ50463.1"/>
    </source>
</evidence>
<dbReference type="AlphaFoldDB" id="A0A1L9STR1"/>
<dbReference type="PROSITE" id="PS50216">
    <property type="entry name" value="DHHC"/>
    <property type="match status" value="1"/>
</dbReference>
<dbReference type="GO" id="GO:0005794">
    <property type="term" value="C:Golgi apparatus"/>
    <property type="evidence" value="ECO:0007669"/>
    <property type="project" value="TreeGrafter"/>
</dbReference>
<evidence type="ECO:0000256" key="2">
    <source>
        <dbReference type="ARBA" id="ARBA00022679"/>
    </source>
</evidence>
<keyword evidence="4 10" id="KW-1133">Transmembrane helix</keyword>
<gene>
    <name evidence="12" type="ORF">ASPZODRAFT_147975</name>
</gene>
<reference evidence="13" key="1">
    <citation type="journal article" date="2017" name="Genome Biol.">
        <title>Comparative genomics reveals high biological diversity and specific adaptations in the industrially and medically important fungal genus Aspergillus.</title>
        <authorList>
            <person name="de Vries R.P."/>
            <person name="Riley R."/>
            <person name="Wiebenga A."/>
            <person name="Aguilar-Osorio G."/>
            <person name="Amillis S."/>
            <person name="Uchima C.A."/>
            <person name="Anderluh G."/>
            <person name="Asadollahi M."/>
            <person name="Askin M."/>
            <person name="Barry K."/>
            <person name="Battaglia E."/>
            <person name="Bayram O."/>
            <person name="Benocci T."/>
            <person name="Braus-Stromeyer S.A."/>
            <person name="Caldana C."/>
            <person name="Canovas D."/>
            <person name="Cerqueira G.C."/>
            <person name="Chen F."/>
            <person name="Chen W."/>
            <person name="Choi C."/>
            <person name="Clum A."/>
            <person name="Dos Santos R.A."/>
            <person name="Damasio A.R."/>
            <person name="Diallinas G."/>
            <person name="Emri T."/>
            <person name="Fekete E."/>
            <person name="Flipphi M."/>
            <person name="Freyberg S."/>
            <person name="Gallo A."/>
            <person name="Gournas C."/>
            <person name="Habgood R."/>
            <person name="Hainaut M."/>
            <person name="Harispe M.L."/>
            <person name="Henrissat B."/>
            <person name="Hilden K.S."/>
            <person name="Hope R."/>
            <person name="Hossain A."/>
            <person name="Karabika E."/>
            <person name="Karaffa L."/>
            <person name="Karanyi Z."/>
            <person name="Krasevec N."/>
            <person name="Kuo A."/>
            <person name="Kusch H."/>
            <person name="LaButti K."/>
            <person name="Lagendijk E.L."/>
            <person name="Lapidus A."/>
            <person name="Levasseur A."/>
            <person name="Lindquist E."/>
            <person name="Lipzen A."/>
            <person name="Logrieco A.F."/>
            <person name="MacCabe A."/>
            <person name="Maekelae M.R."/>
            <person name="Malavazi I."/>
            <person name="Melin P."/>
            <person name="Meyer V."/>
            <person name="Mielnichuk N."/>
            <person name="Miskei M."/>
            <person name="Molnar A.P."/>
            <person name="Mule G."/>
            <person name="Ngan C.Y."/>
            <person name="Orejas M."/>
            <person name="Orosz E."/>
            <person name="Ouedraogo J.P."/>
            <person name="Overkamp K.M."/>
            <person name="Park H.-S."/>
            <person name="Perrone G."/>
            <person name="Piumi F."/>
            <person name="Punt P.J."/>
            <person name="Ram A.F."/>
            <person name="Ramon A."/>
            <person name="Rauscher S."/>
            <person name="Record E."/>
            <person name="Riano-Pachon D.M."/>
            <person name="Robert V."/>
            <person name="Roehrig J."/>
            <person name="Ruller R."/>
            <person name="Salamov A."/>
            <person name="Salih N.S."/>
            <person name="Samson R.A."/>
            <person name="Sandor E."/>
            <person name="Sanguinetti M."/>
            <person name="Schuetze T."/>
            <person name="Sepcic K."/>
            <person name="Shelest E."/>
            <person name="Sherlock G."/>
            <person name="Sophianopoulou V."/>
            <person name="Squina F.M."/>
            <person name="Sun H."/>
            <person name="Susca A."/>
            <person name="Todd R.B."/>
            <person name="Tsang A."/>
            <person name="Unkles S.E."/>
            <person name="van de Wiele N."/>
            <person name="van Rossen-Uffink D."/>
            <person name="Oliveira J.V."/>
            <person name="Vesth T.C."/>
            <person name="Visser J."/>
            <person name="Yu J.-H."/>
            <person name="Zhou M."/>
            <person name="Andersen M.R."/>
            <person name="Archer D.B."/>
            <person name="Baker S.E."/>
            <person name="Benoit I."/>
            <person name="Brakhage A.A."/>
            <person name="Braus G.H."/>
            <person name="Fischer R."/>
            <person name="Frisvad J.C."/>
            <person name="Goldman G.H."/>
            <person name="Houbraken J."/>
            <person name="Oakley B."/>
            <person name="Pocsi I."/>
            <person name="Scazzocchio C."/>
            <person name="Seiboth B."/>
            <person name="vanKuyk P.A."/>
            <person name="Wortman J."/>
            <person name="Dyer P.S."/>
            <person name="Grigoriev I.V."/>
        </authorList>
    </citation>
    <scope>NUCLEOTIDE SEQUENCE [LARGE SCALE GENOMIC DNA]</scope>
    <source>
        <strain evidence="13">CBS 506.65</strain>
    </source>
</reference>
<keyword evidence="7" id="KW-0449">Lipoprotein</keyword>
<dbReference type="GO" id="GO:0016020">
    <property type="term" value="C:membrane"/>
    <property type="evidence" value="ECO:0007669"/>
    <property type="project" value="UniProtKB-SubCell"/>
</dbReference>
<evidence type="ECO:0000256" key="6">
    <source>
        <dbReference type="ARBA" id="ARBA00023139"/>
    </source>
</evidence>
<evidence type="ECO:0000256" key="1">
    <source>
        <dbReference type="ARBA" id="ARBA00004141"/>
    </source>
</evidence>
<comment type="subcellular location">
    <subcellularLocation>
        <location evidence="1">Membrane</location>
        <topology evidence="1">Multi-pass membrane protein</topology>
    </subcellularLocation>
</comment>
<dbReference type="STRING" id="1073090.A0A1L9STR1"/>
<feature type="transmembrane region" description="Helical" evidence="10">
    <location>
        <begin position="79"/>
        <end position="102"/>
    </location>
</feature>
<evidence type="ECO:0000256" key="9">
    <source>
        <dbReference type="ARBA" id="ARBA00048048"/>
    </source>
</evidence>
<evidence type="ECO:0000256" key="7">
    <source>
        <dbReference type="ARBA" id="ARBA00023288"/>
    </source>
</evidence>
<evidence type="ECO:0000256" key="8">
    <source>
        <dbReference type="ARBA" id="ARBA00023315"/>
    </source>
</evidence>
<dbReference type="PANTHER" id="PTHR22883">
    <property type="entry name" value="ZINC FINGER DHHC DOMAIN CONTAINING PROTEIN"/>
    <property type="match status" value="1"/>
</dbReference>
<dbReference type="GO" id="GO:0006612">
    <property type="term" value="P:protein targeting to membrane"/>
    <property type="evidence" value="ECO:0007669"/>
    <property type="project" value="TreeGrafter"/>
</dbReference>
<dbReference type="GO" id="GO:0019706">
    <property type="term" value="F:protein-cysteine S-palmitoyltransferase activity"/>
    <property type="evidence" value="ECO:0007669"/>
    <property type="project" value="UniProtKB-EC"/>
</dbReference>
<dbReference type="Proteomes" id="UP000184188">
    <property type="component" value="Unassembled WGS sequence"/>
</dbReference>
<keyword evidence="3 10" id="KW-0812">Transmembrane</keyword>
<evidence type="ECO:0000313" key="13">
    <source>
        <dbReference type="Proteomes" id="UP000184188"/>
    </source>
</evidence>
<feature type="transmembrane region" description="Helical" evidence="10">
    <location>
        <begin position="108"/>
        <end position="128"/>
    </location>
</feature>
<comment type="domain">
    <text evidence="10">The DHHC domain is required for palmitoyltransferase activity.</text>
</comment>
<dbReference type="InterPro" id="IPR039859">
    <property type="entry name" value="PFA4/ZDH16/20/ERF2-like"/>
</dbReference>
<evidence type="ECO:0000256" key="5">
    <source>
        <dbReference type="ARBA" id="ARBA00023136"/>
    </source>
</evidence>
<keyword evidence="8 10" id="KW-0012">Acyltransferase</keyword>
<comment type="catalytic activity">
    <reaction evidence="9 10">
        <text>L-cysteinyl-[protein] + hexadecanoyl-CoA = S-hexadecanoyl-L-cysteinyl-[protein] + CoA</text>
        <dbReference type="Rhea" id="RHEA:36683"/>
        <dbReference type="Rhea" id="RHEA-COMP:10131"/>
        <dbReference type="Rhea" id="RHEA-COMP:11032"/>
        <dbReference type="ChEBI" id="CHEBI:29950"/>
        <dbReference type="ChEBI" id="CHEBI:57287"/>
        <dbReference type="ChEBI" id="CHEBI:57379"/>
        <dbReference type="ChEBI" id="CHEBI:74151"/>
        <dbReference type="EC" id="2.3.1.225"/>
    </reaction>
</comment>
<dbReference type="PANTHER" id="PTHR22883:SF443">
    <property type="entry name" value="S-ACYLTRANSFERASE"/>
    <property type="match status" value="1"/>
</dbReference>
<dbReference type="GeneID" id="34611772"/>
<dbReference type="VEuPathDB" id="FungiDB:ASPZODRAFT_147975"/>
<evidence type="ECO:0000256" key="10">
    <source>
        <dbReference type="RuleBase" id="RU079119"/>
    </source>
</evidence>
<evidence type="ECO:0000256" key="4">
    <source>
        <dbReference type="ARBA" id="ARBA00022989"/>
    </source>
</evidence>
<keyword evidence="5 10" id="KW-0472">Membrane</keyword>